<dbReference type="InterPro" id="IPR029018">
    <property type="entry name" value="Hex-like_dom2"/>
</dbReference>
<dbReference type="InterPro" id="IPR017853">
    <property type="entry name" value="GH"/>
</dbReference>
<name>A0A928BQV7_XYLRU</name>
<accession>A0A928BQV7</accession>
<dbReference type="GO" id="GO:0005975">
    <property type="term" value="P:carbohydrate metabolic process"/>
    <property type="evidence" value="ECO:0007669"/>
    <property type="project" value="InterPro"/>
</dbReference>
<dbReference type="Gene3D" id="3.20.20.80">
    <property type="entry name" value="Glycosidases"/>
    <property type="match status" value="1"/>
</dbReference>
<keyword evidence="5" id="KW-0326">Glycosidase</keyword>
<feature type="active site" description="Proton donor" evidence="6">
    <location>
        <position position="319"/>
    </location>
</feature>
<dbReference type="SUPFAM" id="SSF55545">
    <property type="entry name" value="beta-N-acetylhexosaminidase-like domain"/>
    <property type="match status" value="1"/>
</dbReference>
<dbReference type="GO" id="GO:0016020">
    <property type="term" value="C:membrane"/>
    <property type="evidence" value="ECO:0007669"/>
    <property type="project" value="TreeGrafter"/>
</dbReference>
<dbReference type="Pfam" id="PF00728">
    <property type="entry name" value="Glyco_hydro_20"/>
    <property type="match status" value="1"/>
</dbReference>
<organism evidence="9 10">
    <name type="scientific">Xylanibacter ruminicola</name>
    <name type="common">Prevotella ruminicola</name>
    <dbReference type="NCBI Taxonomy" id="839"/>
    <lineage>
        <taxon>Bacteria</taxon>
        <taxon>Pseudomonadati</taxon>
        <taxon>Bacteroidota</taxon>
        <taxon>Bacteroidia</taxon>
        <taxon>Bacteroidales</taxon>
        <taxon>Prevotellaceae</taxon>
        <taxon>Xylanibacter</taxon>
    </lineage>
</organism>
<dbReference type="PANTHER" id="PTHR22600">
    <property type="entry name" value="BETA-HEXOSAMINIDASE"/>
    <property type="match status" value="1"/>
</dbReference>
<dbReference type="Gene3D" id="3.30.379.10">
    <property type="entry name" value="Chitobiase/beta-hexosaminidase domain 2-like"/>
    <property type="match status" value="1"/>
</dbReference>
<dbReference type="GO" id="GO:0030203">
    <property type="term" value="P:glycosaminoglycan metabolic process"/>
    <property type="evidence" value="ECO:0007669"/>
    <property type="project" value="TreeGrafter"/>
</dbReference>
<dbReference type="AlphaFoldDB" id="A0A928BQV7"/>
<evidence type="ECO:0000256" key="1">
    <source>
        <dbReference type="ARBA" id="ARBA00001231"/>
    </source>
</evidence>
<evidence type="ECO:0000259" key="8">
    <source>
        <dbReference type="Pfam" id="PF02838"/>
    </source>
</evidence>
<feature type="domain" description="Glycoside hydrolase family 20 catalytic" evidence="7">
    <location>
        <begin position="145"/>
        <end position="478"/>
    </location>
</feature>
<proteinExistence type="inferred from homology"/>
<comment type="similarity">
    <text evidence="2">Belongs to the glycosyl hydrolase 20 family.</text>
</comment>
<evidence type="ECO:0000256" key="3">
    <source>
        <dbReference type="ARBA" id="ARBA00012663"/>
    </source>
</evidence>
<comment type="caution">
    <text evidence="9">The sequence shown here is derived from an EMBL/GenBank/DDBJ whole genome shotgun (WGS) entry which is preliminary data.</text>
</comment>
<dbReference type="Pfam" id="PF02838">
    <property type="entry name" value="Glyco_hydro_20b"/>
    <property type="match status" value="1"/>
</dbReference>
<comment type="catalytic activity">
    <reaction evidence="1">
        <text>Hydrolysis of terminal non-reducing N-acetyl-D-hexosamine residues in N-acetyl-beta-D-hexosaminides.</text>
        <dbReference type="EC" id="3.2.1.52"/>
    </reaction>
</comment>
<keyword evidence="4" id="KW-0378">Hydrolase</keyword>
<dbReference type="InterPro" id="IPR015882">
    <property type="entry name" value="HEX_bac_N"/>
</dbReference>
<gene>
    <name evidence="9" type="ORF">E7102_04360</name>
</gene>
<evidence type="ECO:0000313" key="10">
    <source>
        <dbReference type="Proteomes" id="UP000763088"/>
    </source>
</evidence>
<evidence type="ECO:0000313" key="9">
    <source>
        <dbReference type="EMBL" id="MBE6265695.1"/>
    </source>
</evidence>
<dbReference type="PANTHER" id="PTHR22600:SF57">
    <property type="entry name" value="BETA-N-ACETYLHEXOSAMINIDASE"/>
    <property type="match status" value="1"/>
</dbReference>
<feature type="domain" description="Beta-hexosaminidase bacterial type N-terminal" evidence="8">
    <location>
        <begin position="21"/>
        <end position="141"/>
    </location>
</feature>
<evidence type="ECO:0000256" key="6">
    <source>
        <dbReference type="PIRSR" id="PIRSR625705-1"/>
    </source>
</evidence>
<dbReference type="PRINTS" id="PR00738">
    <property type="entry name" value="GLHYDRLASE20"/>
</dbReference>
<sequence length="522" mass="59276">MATLLTFSCSLFTSAAEPADYEVVPLPQSFTRMDGTPFILTGKVQILAPSSLQREAEFLQQYIKDVAAVQLPIVQKRVKNIRYIELKLAAVCVNKEGYHMSVNQNGVTITGDDAAGVFYGVQTLRKALSDSKILSPAEIADHPRFSWRGMHLDCSRHFFSVDFIKKYIDLLALHNMNTFHWHLTDDQGWRIEIKKYPELTTIGSMRSGTTLGTNSDLDDGIPHGGFYTQQQAREIVRYAAERHITVVPEIDMPGHMLAALACYPELGCTGGPYEVGHYWGVYTDVLCVANSKVYEFVEGVLAEIMDIFPSEVIHIGGDEAPTDKWDACVKCSKLPNKQSYFTRRIFDFITAHHRRVLGWDEILDGAPADAMIMSWQGMEPGAKAAKLGHDVVMAPTSHVYFDYQQSTEPEHEPSRCSGYIPVEKVYSLEPAPDNIPASARKHILGGQANIWTEYLFTDGMVEYQALPRMSALAEVLWTMPEAKNYQYFVERLTRFTQLYELYHYQYAKHLWPERQLPSRWRF</sequence>
<dbReference type="InterPro" id="IPR025705">
    <property type="entry name" value="Beta_hexosaminidase_sua/sub"/>
</dbReference>
<dbReference type="EMBL" id="SUYD01000004">
    <property type="protein sequence ID" value="MBE6265695.1"/>
    <property type="molecule type" value="Genomic_DNA"/>
</dbReference>
<dbReference type="Proteomes" id="UP000763088">
    <property type="component" value="Unassembled WGS sequence"/>
</dbReference>
<evidence type="ECO:0000256" key="4">
    <source>
        <dbReference type="ARBA" id="ARBA00022801"/>
    </source>
</evidence>
<dbReference type="GO" id="GO:0004563">
    <property type="term" value="F:beta-N-acetylhexosaminidase activity"/>
    <property type="evidence" value="ECO:0007669"/>
    <property type="project" value="UniProtKB-EC"/>
</dbReference>
<evidence type="ECO:0000256" key="2">
    <source>
        <dbReference type="ARBA" id="ARBA00006285"/>
    </source>
</evidence>
<dbReference type="SUPFAM" id="SSF51445">
    <property type="entry name" value="(Trans)glycosidases"/>
    <property type="match status" value="1"/>
</dbReference>
<dbReference type="InterPro" id="IPR015883">
    <property type="entry name" value="Glyco_hydro_20_cat"/>
</dbReference>
<dbReference type="EC" id="3.2.1.52" evidence="3"/>
<dbReference type="CDD" id="cd06563">
    <property type="entry name" value="GH20_chitobiase-like"/>
    <property type="match status" value="1"/>
</dbReference>
<protein>
    <recommendedName>
        <fullName evidence="3">beta-N-acetylhexosaminidase</fullName>
        <ecNumber evidence="3">3.2.1.52</ecNumber>
    </recommendedName>
</protein>
<evidence type="ECO:0000256" key="5">
    <source>
        <dbReference type="ARBA" id="ARBA00023295"/>
    </source>
</evidence>
<evidence type="ECO:0000259" key="7">
    <source>
        <dbReference type="Pfam" id="PF00728"/>
    </source>
</evidence>
<reference evidence="9" key="1">
    <citation type="submission" date="2019-04" db="EMBL/GenBank/DDBJ databases">
        <title>Evolution of Biomass-Degrading Anaerobic Consortia Revealed by Metagenomics.</title>
        <authorList>
            <person name="Peng X."/>
        </authorList>
    </citation>
    <scope>NUCLEOTIDE SEQUENCE</scope>
    <source>
        <strain evidence="9">SIG141</strain>
    </source>
</reference>